<dbReference type="Pfam" id="PF14257">
    <property type="entry name" value="DUF4349"/>
    <property type="match status" value="1"/>
</dbReference>
<protein>
    <recommendedName>
        <fullName evidence="2">DUF4349 domain-containing protein</fullName>
    </recommendedName>
</protein>
<dbReference type="STRING" id="652787.SAMN05216490_0924"/>
<keyword evidence="1" id="KW-1133">Transmembrane helix</keyword>
<dbReference type="InterPro" id="IPR025645">
    <property type="entry name" value="DUF4349"/>
</dbReference>
<dbReference type="AlphaFoldDB" id="A0A1H1R661"/>
<keyword evidence="1" id="KW-0472">Membrane</keyword>
<dbReference type="OrthoDB" id="790552at2"/>
<evidence type="ECO:0000313" key="4">
    <source>
        <dbReference type="Proteomes" id="UP000199679"/>
    </source>
</evidence>
<reference evidence="3 4" key="1">
    <citation type="submission" date="2016-10" db="EMBL/GenBank/DDBJ databases">
        <authorList>
            <person name="de Groot N.N."/>
        </authorList>
    </citation>
    <scope>NUCLEOTIDE SEQUENCE [LARGE SCALE GENOMIC DNA]</scope>
    <source>
        <strain evidence="3 4">MP1X4</strain>
    </source>
</reference>
<dbReference type="EMBL" id="LT629740">
    <property type="protein sequence ID" value="SDS31006.1"/>
    <property type="molecule type" value="Genomic_DNA"/>
</dbReference>
<evidence type="ECO:0000256" key="1">
    <source>
        <dbReference type="SAM" id="Phobius"/>
    </source>
</evidence>
<organism evidence="3 4">
    <name type="scientific">Mucilaginibacter mallensis</name>
    <dbReference type="NCBI Taxonomy" id="652787"/>
    <lineage>
        <taxon>Bacteria</taxon>
        <taxon>Pseudomonadati</taxon>
        <taxon>Bacteroidota</taxon>
        <taxon>Sphingobacteriia</taxon>
        <taxon>Sphingobacteriales</taxon>
        <taxon>Sphingobacteriaceae</taxon>
        <taxon>Mucilaginibacter</taxon>
    </lineage>
</organism>
<keyword evidence="1" id="KW-0812">Transmembrane</keyword>
<dbReference type="Proteomes" id="UP000199679">
    <property type="component" value="Chromosome I"/>
</dbReference>
<keyword evidence="4" id="KW-1185">Reference proteome</keyword>
<accession>A0A1H1R661</accession>
<dbReference type="PROSITE" id="PS51257">
    <property type="entry name" value="PROKAR_LIPOPROTEIN"/>
    <property type="match status" value="1"/>
</dbReference>
<evidence type="ECO:0000259" key="2">
    <source>
        <dbReference type="Pfam" id="PF14257"/>
    </source>
</evidence>
<proteinExistence type="predicted"/>
<sequence>MKNRSLVMMLTGIVLLGACKNKSSYESAETADSARMEDKIADTTLMAKLVKTADIRFKVKNVQQTGENISALATKYNGMVMHHNMTSTDEQTHDVRLSDDSIMRISAFNTSADMTVKIPTEKLDEFLTTVSHMGIHVNESKMDIEDKSLDYLAEKLKLKNRQEFIAQQKQGKIIVKDPNKVMDLKDDMVDEQIGNKRIDDEVKYSVISMSFYQSNTISKEIIVNDDTSTYNLPFFSQLGMAIQNGWFIFSEVIIGLVNVWAFVLCGIAIWLGIRYYNKRKAHPIV</sequence>
<dbReference type="RefSeq" id="WP_091369786.1">
    <property type="nucleotide sequence ID" value="NZ_LT629740.1"/>
</dbReference>
<feature type="domain" description="DUF4349" evidence="2">
    <location>
        <begin position="48"/>
        <end position="271"/>
    </location>
</feature>
<evidence type="ECO:0000313" key="3">
    <source>
        <dbReference type="EMBL" id="SDS31006.1"/>
    </source>
</evidence>
<feature type="transmembrane region" description="Helical" evidence="1">
    <location>
        <begin position="246"/>
        <end position="273"/>
    </location>
</feature>
<name>A0A1H1R661_MUCMA</name>
<gene>
    <name evidence="3" type="ORF">SAMN05216490_0924</name>
</gene>